<organism evidence="1 2">
    <name type="scientific">Microvirga lupini</name>
    <dbReference type="NCBI Taxonomy" id="420324"/>
    <lineage>
        <taxon>Bacteria</taxon>
        <taxon>Pseudomonadati</taxon>
        <taxon>Pseudomonadota</taxon>
        <taxon>Alphaproteobacteria</taxon>
        <taxon>Hyphomicrobiales</taxon>
        <taxon>Methylobacteriaceae</taxon>
        <taxon>Microvirga</taxon>
    </lineage>
</organism>
<keyword evidence="2" id="KW-1185">Reference proteome</keyword>
<dbReference type="Pfam" id="PF06035">
    <property type="entry name" value="Peptidase_C93"/>
    <property type="match status" value="1"/>
</dbReference>
<reference evidence="1 2" key="1">
    <citation type="submission" date="2020-08" db="EMBL/GenBank/DDBJ databases">
        <title>The Agave Microbiome: Exploring the role of microbial communities in plant adaptations to desert environments.</title>
        <authorList>
            <person name="Partida-Martinez L.P."/>
        </authorList>
    </citation>
    <scope>NUCLEOTIDE SEQUENCE [LARGE SCALE GENOMIC DNA]</scope>
    <source>
        <strain evidence="1 2">AT3.9</strain>
    </source>
</reference>
<dbReference type="Proteomes" id="UP000532010">
    <property type="component" value="Unassembled WGS sequence"/>
</dbReference>
<proteinExistence type="predicted"/>
<evidence type="ECO:0000313" key="1">
    <source>
        <dbReference type="EMBL" id="MBB3018788.1"/>
    </source>
</evidence>
<dbReference type="PANTHER" id="PTHR39327:SF1">
    <property type="entry name" value="BLR5470 PROTEIN"/>
    <property type="match status" value="1"/>
</dbReference>
<comment type="caution">
    <text evidence="1">The sequence shown here is derived from an EMBL/GenBank/DDBJ whole genome shotgun (WGS) entry which is preliminary data.</text>
</comment>
<dbReference type="PANTHER" id="PTHR39327">
    <property type="match status" value="1"/>
</dbReference>
<dbReference type="AlphaFoldDB" id="A0A7W4YX97"/>
<sequence length="180" mass="20220">MPSRSSAVTPRSDAVTPVPGWTYFCRHRPEECAVDPSEPSTIALTPQAWRTLARVNHQVNAMIRPMTDEEHWGGPDRWDFAEDGYGDCEDYQLVKRQRLVSAGFPRRALRMTAVIDEDGAPHAVMMVRTDRGDFILDNKRNAILPWRKTGYIYLQREGDTGSTWVSLGEAFAAPVATAGR</sequence>
<dbReference type="EMBL" id="JACHWB010000002">
    <property type="protein sequence ID" value="MBB3018788.1"/>
    <property type="molecule type" value="Genomic_DNA"/>
</dbReference>
<evidence type="ECO:0000313" key="2">
    <source>
        <dbReference type="Proteomes" id="UP000532010"/>
    </source>
</evidence>
<gene>
    <name evidence="1" type="ORF">FHR70_001842</name>
</gene>
<dbReference type="Gene3D" id="3.10.620.30">
    <property type="match status" value="1"/>
</dbReference>
<dbReference type="InterPro" id="IPR010319">
    <property type="entry name" value="Transglutaminase-like_Cys_pept"/>
</dbReference>
<accession>A0A7W4YX97</accession>
<protein>
    <submittedName>
        <fullName evidence="1">Putative transglutaminase-like cysteine proteinase</fullName>
    </submittedName>
</protein>
<name>A0A7W4YX97_9HYPH</name>